<dbReference type="PROSITE" id="PS01022">
    <property type="entry name" value="PTR2_1"/>
    <property type="match status" value="1"/>
</dbReference>
<dbReference type="Pfam" id="PF00854">
    <property type="entry name" value="PTR2"/>
    <property type="match status" value="1"/>
</dbReference>
<organism evidence="8 9">
    <name type="scientific">Tenacibaculum polynesiense</name>
    <dbReference type="NCBI Taxonomy" id="3137857"/>
    <lineage>
        <taxon>Bacteria</taxon>
        <taxon>Pseudomonadati</taxon>
        <taxon>Bacteroidota</taxon>
        <taxon>Flavobacteriia</taxon>
        <taxon>Flavobacteriales</taxon>
        <taxon>Flavobacteriaceae</taxon>
        <taxon>Tenacibaculum</taxon>
    </lineage>
</organism>
<feature type="transmembrane region" description="Helical" evidence="7">
    <location>
        <begin position="27"/>
        <end position="45"/>
    </location>
</feature>
<evidence type="ECO:0000256" key="1">
    <source>
        <dbReference type="ARBA" id="ARBA00004651"/>
    </source>
</evidence>
<gene>
    <name evidence="8" type="ORF">T190423A01A_110069</name>
</gene>
<feature type="transmembrane region" description="Helical" evidence="7">
    <location>
        <begin position="377"/>
        <end position="397"/>
    </location>
</feature>
<comment type="subcellular location">
    <subcellularLocation>
        <location evidence="1">Cell membrane</location>
        <topology evidence="1">Multi-pass membrane protein</topology>
    </subcellularLocation>
</comment>
<evidence type="ECO:0000256" key="6">
    <source>
        <dbReference type="ARBA" id="ARBA00023136"/>
    </source>
</evidence>
<dbReference type="InterPro" id="IPR000109">
    <property type="entry name" value="POT_fam"/>
</dbReference>
<dbReference type="Proteomes" id="UP001497527">
    <property type="component" value="Unassembled WGS sequence"/>
</dbReference>
<keyword evidence="6 7" id="KW-0472">Membrane</keyword>
<evidence type="ECO:0000256" key="7">
    <source>
        <dbReference type="SAM" id="Phobius"/>
    </source>
</evidence>
<keyword evidence="5 7" id="KW-1133">Transmembrane helix</keyword>
<evidence type="ECO:0000313" key="9">
    <source>
        <dbReference type="Proteomes" id="UP001497527"/>
    </source>
</evidence>
<dbReference type="InterPro" id="IPR036259">
    <property type="entry name" value="MFS_trans_sf"/>
</dbReference>
<keyword evidence="3" id="KW-1003">Cell membrane</keyword>
<feature type="transmembrane region" description="Helical" evidence="7">
    <location>
        <begin position="343"/>
        <end position="365"/>
    </location>
</feature>
<reference evidence="8 9" key="1">
    <citation type="submission" date="2024-05" db="EMBL/GenBank/DDBJ databases">
        <authorList>
            <person name="Duchaud E."/>
        </authorList>
    </citation>
    <scope>NUCLEOTIDE SEQUENCE [LARGE SCALE GENOMIC DNA]</scope>
    <source>
        <strain evidence="8">Ena-SAMPLE-TAB-13-05-2024-13:56:06:370-140308</strain>
    </source>
</reference>
<evidence type="ECO:0000313" key="8">
    <source>
        <dbReference type="EMBL" id="CAL2101179.1"/>
    </source>
</evidence>
<feature type="transmembrane region" description="Helical" evidence="7">
    <location>
        <begin position="284"/>
        <end position="305"/>
    </location>
</feature>
<comment type="caution">
    <text evidence="8">The sequence shown here is derived from an EMBL/GenBank/DDBJ whole genome shotgun (WGS) entry which is preliminary data.</text>
</comment>
<sequence>MILKRIRKNTHPKGAFNYALSCMLERGAYYGFRALLIIYLLGETIAMDRMLVLTIIGLLTGSIVLSKIIGALLGDLILGNRRTILIGGVLQVMGIFSLFIPTTTGVYIGVFLMILGNGLFSPNLTANFGKLYLKKTTLLDAGFTLLYLFVNLGTFLGILLIGYLEEKLGYRIGFILCGITMIFSLIPILYSKELEQNNCPNSSLNINRRVSYILIAIILAGIYWTIDEIATIRLNDLQFQFKEVSSIQILKEFWHSLDAWFSFPISILAFVLWSRYYSSQFFKLTMGFLFGLLHLILLLVIPQTATEQYTILYIISILFLNISEIHITPIISSTITKYSNPKYLAITISLAFLPTKIFSLTLGLFKKQFIDHPILGLKFALINMGTIGFGLLIYLWVNKKNTPL</sequence>
<accession>A0ABM9P6V8</accession>
<feature type="transmembrane region" description="Helical" evidence="7">
    <location>
        <begin position="51"/>
        <end position="72"/>
    </location>
</feature>
<feature type="transmembrane region" description="Helical" evidence="7">
    <location>
        <begin position="311"/>
        <end position="331"/>
    </location>
</feature>
<dbReference type="RefSeq" id="WP_348713769.1">
    <property type="nucleotide sequence ID" value="NZ_CAXJIO010000002.1"/>
</dbReference>
<feature type="transmembrane region" description="Helical" evidence="7">
    <location>
        <begin position="259"/>
        <end position="277"/>
    </location>
</feature>
<evidence type="ECO:0000256" key="5">
    <source>
        <dbReference type="ARBA" id="ARBA00022989"/>
    </source>
</evidence>
<keyword evidence="9" id="KW-1185">Reference proteome</keyword>
<keyword evidence="4 7" id="KW-0812">Transmembrane</keyword>
<dbReference type="EMBL" id="CAXJIO010000002">
    <property type="protein sequence ID" value="CAL2101179.1"/>
    <property type="molecule type" value="Genomic_DNA"/>
</dbReference>
<dbReference type="Gene3D" id="1.20.1250.20">
    <property type="entry name" value="MFS general substrate transporter like domains"/>
    <property type="match status" value="2"/>
</dbReference>
<dbReference type="PANTHER" id="PTHR23517:SF15">
    <property type="entry name" value="PROTON-DEPENDENT OLIGOPEPTIDE FAMILY TRANSPORT PROTEIN"/>
    <property type="match status" value="1"/>
</dbReference>
<evidence type="ECO:0000256" key="3">
    <source>
        <dbReference type="ARBA" id="ARBA00022475"/>
    </source>
</evidence>
<evidence type="ECO:0000256" key="2">
    <source>
        <dbReference type="ARBA" id="ARBA00022448"/>
    </source>
</evidence>
<keyword evidence="2" id="KW-0813">Transport</keyword>
<evidence type="ECO:0000256" key="4">
    <source>
        <dbReference type="ARBA" id="ARBA00022692"/>
    </source>
</evidence>
<feature type="transmembrane region" description="Helical" evidence="7">
    <location>
        <begin position="170"/>
        <end position="190"/>
    </location>
</feature>
<protein>
    <submittedName>
        <fullName evidence="8">Peptide MFS transporter</fullName>
    </submittedName>
</protein>
<feature type="transmembrane region" description="Helical" evidence="7">
    <location>
        <begin position="138"/>
        <end position="164"/>
    </location>
</feature>
<dbReference type="InterPro" id="IPR018456">
    <property type="entry name" value="PTR2_symporter_CS"/>
</dbReference>
<name>A0ABM9P6V8_9FLAO</name>
<proteinExistence type="predicted"/>
<dbReference type="SUPFAM" id="SSF103473">
    <property type="entry name" value="MFS general substrate transporter"/>
    <property type="match status" value="1"/>
</dbReference>
<dbReference type="InterPro" id="IPR050171">
    <property type="entry name" value="MFS_Transporters"/>
</dbReference>
<feature type="transmembrane region" description="Helical" evidence="7">
    <location>
        <begin position="210"/>
        <end position="226"/>
    </location>
</feature>
<dbReference type="PANTHER" id="PTHR23517">
    <property type="entry name" value="RESISTANCE PROTEIN MDTM, PUTATIVE-RELATED-RELATED"/>
    <property type="match status" value="1"/>
</dbReference>